<evidence type="ECO:0000313" key="2">
    <source>
        <dbReference type="EMBL" id="NML92891.1"/>
    </source>
</evidence>
<name>A0A7Y0BLX6_9SPHN</name>
<dbReference type="Proteomes" id="UP000583556">
    <property type="component" value="Unassembled WGS sequence"/>
</dbReference>
<proteinExistence type="predicted"/>
<dbReference type="InterPro" id="IPR000120">
    <property type="entry name" value="Amidase"/>
</dbReference>
<dbReference type="InterPro" id="IPR036928">
    <property type="entry name" value="AS_sf"/>
</dbReference>
<dbReference type="InterPro" id="IPR023631">
    <property type="entry name" value="Amidase_dom"/>
</dbReference>
<organism evidence="2 3">
    <name type="scientific">Novosphingobium olei</name>
    <dbReference type="NCBI Taxonomy" id="2728851"/>
    <lineage>
        <taxon>Bacteria</taxon>
        <taxon>Pseudomonadati</taxon>
        <taxon>Pseudomonadota</taxon>
        <taxon>Alphaproteobacteria</taxon>
        <taxon>Sphingomonadales</taxon>
        <taxon>Sphingomonadaceae</taxon>
        <taxon>Novosphingobium</taxon>
    </lineage>
</organism>
<sequence>MDSHNSTRPGRQDALRAAMQRIGVRDAQVRAWTHLDPDAAGKISEGGSGEGERPLEGVTVGVKDVIDVAGMPTRHNSPLGSSLPAVLDAPCVSVLRSAGAIIVGKTDTTEFAAAGRDAATANPHDLARTPGGSSSGSAAAVADGHVDLALATQTGGSTIRPASFCGIYGFKPTWGLISREGVKLYANSLDTVGFHARDLGLLQCVADVFGFARASLPNGPLRIAICRTPWFEQAEPDTRAALADAARRLAASGVETAAIDLPGGCDALEPAFHAILHREGGAAFLDLARRAPELLHQDFHQRVASPERYDDDVLRRSYDIVAQLRVAVEALFAQFDAVLVPSAPGIAPLGRGPGNPLFNQHWTLLHLPVLNLPLYRASHGMPLGLSLVGPRFSDGRLLQAGEQLIALLHEHQPLPA</sequence>
<keyword evidence="3" id="KW-1185">Reference proteome</keyword>
<reference evidence="2 3" key="1">
    <citation type="submission" date="2020-04" db="EMBL/GenBank/DDBJ databases">
        <title>Novosphingobium sp. TW-4 isolated from soil.</title>
        <authorList>
            <person name="Dahal R.H."/>
            <person name="Chaudhary D.K."/>
        </authorList>
    </citation>
    <scope>NUCLEOTIDE SEQUENCE [LARGE SCALE GENOMIC DNA]</scope>
    <source>
        <strain evidence="2 3">TW-4</strain>
    </source>
</reference>
<dbReference type="Pfam" id="PF01425">
    <property type="entry name" value="Amidase"/>
    <property type="match status" value="1"/>
</dbReference>
<feature type="domain" description="Amidase" evidence="1">
    <location>
        <begin position="14"/>
        <end position="398"/>
    </location>
</feature>
<dbReference type="SUPFAM" id="SSF75304">
    <property type="entry name" value="Amidase signature (AS) enzymes"/>
    <property type="match status" value="1"/>
</dbReference>
<dbReference type="AlphaFoldDB" id="A0A7Y0BLX6"/>
<accession>A0A7Y0BLX6</accession>
<dbReference type="PANTHER" id="PTHR11895:SF151">
    <property type="entry name" value="GLUTAMYL-TRNA(GLN) AMIDOTRANSFERASE SUBUNIT A"/>
    <property type="match status" value="1"/>
</dbReference>
<evidence type="ECO:0000259" key="1">
    <source>
        <dbReference type="Pfam" id="PF01425"/>
    </source>
</evidence>
<protein>
    <submittedName>
        <fullName evidence="2">Amidase</fullName>
    </submittedName>
</protein>
<dbReference type="GO" id="GO:0003824">
    <property type="term" value="F:catalytic activity"/>
    <property type="evidence" value="ECO:0007669"/>
    <property type="project" value="InterPro"/>
</dbReference>
<comment type="caution">
    <text evidence="2">The sequence shown here is derived from an EMBL/GenBank/DDBJ whole genome shotgun (WGS) entry which is preliminary data.</text>
</comment>
<evidence type="ECO:0000313" key="3">
    <source>
        <dbReference type="Proteomes" id="UP000583556"/>
    </source>
</evidence>
<dbReference type="Gene3D" id="3.90.1300.10">
    <property type="entry name" value="Amidase signature (AS) domain"/>
    <property type="match status" value="1"/>
</dbReference>
<dbReference type="EMBL" id="JABBGM010000002">
    <property type="protein sequence ID" value="NML92891.1"/>
    <property type="molecule type" value="Genomic_DNA"/>
</dbReference>
<dbReference type="RefSeq" id="WP_169492173.1">
    <property type="nucleotide sequence ID" value="NZ_JABBGM010000002.1"/>
</dbReference>
<gene>
    <name evidence="2" type="ORF">HHL27_04310</name>
</gene>
<dbReference type="PANTHER" id="PTHR11895">
    <property type="entry name" value="TRANSAMIDASE"/>
    <property type="match status" value="1"/>
</dbReference>